<keyword evidence="4" id="KW-1133">Transmembrane helix</keyword>
<dbReference type="InterPro" id="IPR003034">
    <property type="entry name" value="SAP_dom"/>
</dbReference>
<dbReference type="Proteomes" id="UP000601435">
    <property type="component" value="Unassembled WGS sequence"/>
</dbReference>
<feature type="region of interest" description="Disordered" evidence="3">
    <location>
        <begin position="1631"/>
        <end position="1802"/>
    </location>
</feature>
<comment type="caution">
    <text evidence="7">The sequence shown here is derived from an EMBL/GenBank/DDBJ whole genome shotgun (WGS) entry which is preliminary data.</text>
</comment>
<organism evidence="7 8">
    <name type="scientific">Symbiodinium necroappetens</name>
    <dbReference type="NCBI Taxonomy" id="1628268"/>
    <lineage>
        <taxon>Eukaryota</taxon>
        <taxon>Sar</taxon>
        <taxon>Alveolata</taxon>
        <taxon>Dinophyceae</taxon>
        <taxon>Suessiales</taxon>
        <taxon>Symbiodiniaceae</taxon>
        <taxon>Symbiodinium</taxon>
    </lineage>
</organism>
<name>A0A812J7B0_9DINO</name>
<evidence type="ECO:0000256" key="4">
    <source>
        <dbReference type="SAM" id="Phobius"/>
    </source>
</evidence>
<dbReference type="InterPro" id="IPR029044">
    <property type="entry name" value="Nucleotide-diphossugar_trans"/>
</dbReference>
<evidence type="ECO:0000259" key="5">
    <source>
        <dbReference type="PROSITE" id="PS50158"/>
    </source>
</evidence>
<dbReference type="GO" id="GO:0003977">
    <property type="term" value="F:UDP-N-acetylglucosamine diphosphorylase activity"/>
    <property type="evidence" value="ECO:0007669"/>
    <property type="project" value="TreeGrafter"/>
</dbReference>
<dbReference type="PROSITE" id="PS00141">
    <property type="entry name" value="ASP_PROTEASE"/>
    <property type="match status" value="1"/>
</dbReference>
<feature type="compositionally biased region" description="Gly residues" evidence="3">
    <location>
        <begin position="711"/>
        <end position="723"/>
    </location>
</feature>
<feature type="coiled-coil region" evidence="2">
    <location>
        <begin position="2483"/>
        <end position="2517"/>
    </location>
</feature>
<dbReference type="GO" id="GO:0004190">
    <property type="term" value="F:aspartic-type endopeptidase activity"/>
    <property type="evidence" value="ECO:0007669"/>
    <property type="project" value="InterPro"/>
</dbReference>
<dbReference type="InterPro" id="IPR001878">
    <property type="entry name" value="Znf_CCHC"/>
</dbReference>
<protein>
    <submittedName>
        <fullName evidence="7">USP protein</fullName>
    </submittedName>
</protein>
<feature type="compositionally biased region" description="Low complexity" evidence="3">
    <location>
        <begin position="724"/>
        <end position="734"/>
    </location>
</feature>
<feature type="transmembrane region" description="Helical" evidence="4">
    <location>
        <begin position="2411"/>
        <end position="2433"/>
    </location>
</feature>
<keyword evidence="1" id="KW-0862">Zinc</keyword>
<dbReference type="PROSITE" id="PS50800">
    <property type="entry name" value="SAP"/>
    <property type="match status" value="1"/>
</dbReference>
<keyword evidence="4" id="KW-0472">Membrane</keyword>
<evidence type="ECO:0000256" key="1">
    <source>
        <dbReference type="PROSITE-ProRule" id="PRU00047"/>
    </source>
</evidence>
<dbReference type="GO" id="GO:0006048">
    <property type="term" value="P:UDP-N-acetylglucosamine biosynthetic process"/>
    <property type="evidence" value="ECO:0007669"/>
    <property type="project" value="TreeGrafter"/>
</dbReference>
<feature type="compositionally biased region" description="Basic and acidic residues" evidence="3">
    <location>
        <begin position="647"/>
        <end position="688"/>
    </location>
</feature>
<feature type="compositionally biased region" description="Basic and acidic residues" evidence="3">
    <location>
        <begin position="1723"/>
        <end position="1741"/>
    </location>
</feature>
<feature type="compositionally biased region" description="Low complexity" evidence="3">
    <location>
        <begin position="768"/>
        <end position="782"/>
    </location>
</feature>
<feature type="region of interest" description="Disordered" evidence="3">
    <location>
        <begin position="626"/>
        <end position="735"/>
    </location>
</feature>
<evidence type="ECO:0000256" key="3">
    <source>
        <dbReference type="SAM" id="MobiDB-lite"/>
    </source>
</evidence>
<feature type="non-terminal residue" evidence="7">
    <location>
        <position position="2694"/>
    </location>
</feature>
<dbReference type="OrthoDB" id="413361at2759"/>
<dbReference type="PANTHER" id="PTHR11952:SF9">
    <property type="entry name" value="UDP-SUGAR PYROPHOSPHORYLASE"/>
    <property type="match status" value="1"/>
</dbReference>
<dbReference type="InterPro" id="IPR001969">
    <property type="entry name" value="Aspartic_peptidase_AS"/>
</dbReference>
<sequence>MLLEAGVREVAVASRDSAKRGVQKPVSTAVPTDEITTSSAWSKTTHSVAIVGCPKLDFLGGAALPMPVKTVGRLHTKESDWAERFNLSSRVVSAGNVSNLPYMLGAWGNYHMVVYHAQKSPPAVVFMSTTANILSQKTPKVCLTLNFAYALEHGLDFVGLSIPCWRTKLGAGWVKPWGLQEAVRQSYVRSQWVLILDHDATVNPKYWGEDLLSTVKKRYHADGDEWVAICESEPLPGKKMMTVSKDICKADGTATCSYRGQEQCIHEVDRCIKNRKHALEKAVGTKWWKKNEGCNIGALFLWLPRYRDEKLKYLDSWLGARFRGDCVMSYDLATFKSDQGAFNYCFLPHHHKEIMLVKGGSFAPWNWPAKSQFIVHGKQNDFLKMLRGVCKKLRRTLWDKGGPGTHLGALEAWWCQRVRFQQRVEQRRSGEVFNSPAWRKVQDQVDQLVRRRTWLASHDAKFEEDLGGVEAEVEQDHALLSDAAVQRSQKLFGVLCSYIRGRPLLLVKSQEATKNGLEAIRLLKREMEPRERARALAIVRNLASWTFREGNLHEQLVAFEEAVTSYERASGKQYSQDLMIATVVTGLKEPLKSQVQLRMNERTEYRDLREWVLSYESVNAPWAVSVPTSAGKGAASASYEPTPMEVDQIKGKGWDSKGGKNKGKDGKGGKNKGKDGKGAKNNKGKDKWSSPSSSSWQPGKGKGHNQNSWDQGGGWQQRGGGQQGQPKGKGQMPGYCHNCGGKGHWKKECPHPRKGGGKSVKQVEEQNSVPSSGQSVASTSASAYRTPSTVQLVQAVRSEMVTAIGTPPGCRNTQIFDMTEVDSDFEDYALDEPHVMMITAGQVIPTTFALDSQDGDGVWTTVPADLPTYNFEASEPDAEEEPGATAYILQVGADANITEVVVDSGADVSVAPLAYQTVGQHAPASRVQMQDAQGHRIAERGSRILSLAVKTLEQGVVTIKEKFAIAAVNSVILSLGKLVRGGWTLAHTRAGPAITKGGCTIPVGLRRNTLVIAATVAMVAALDSGALPPEGEEAVINPGWHILPSGLPFLVGHRCLEVSLETSVWSAEDWAWIAIFVRKEEATRKPEPGDVWVQVWTGPTASFPEAGRRIAEMEEELAGYHDFAVLFHVDEIPENALTSPGHLFYEPAGDEEMEVPAEAGEDDGGGIGDVWADRPVRGQERDPKDEEAMLDDVALSMETPLRDLRELCRRLGLPSSGAKPKVLKRLRTQKEVVEKQLAAEVARDMYKEQERNPEVPKTPVLPTPQQQEAHFVTHQPFASWCSACVLARSRQSPHPRAKEAKAEKEGDRKLATIQIDYAYTFTGDRGVIEEEPADEDEAKQDNQGDEGEAEKDESDKTNQFALNLVAGEAVTGWLVGMPVVAKGAAALKKVTENLVRTSILIGGSEDVVVQGDTEPAIGQILNAIQACRTRLGLRTVVRQVPRDSHQSNGVAEKAVSTLRRLALTLKAHAEERAKVKISGAHPVFAWLMKHAAFLHNRFFVGTKSTPPFEAIYGKRFRGKLIAFGEVCIGHVKSKFKGDLQWRRAVFVGVNERTGAYVLLTDEGGFETRSLRRLPLEEQWSAEALVNAKGLPWDLGGQVKRKRALYTSRPALLPDTATLQELARAAGHAAAASIAAGTPRPPVSEAGTDSPERSSTSSSSSSDGDGQQQQQGGGAGGEATAPERKAKATASRPATEPERKAKATASRPATEPERKAQATSRPAAEPERKAEATSRPAAEPERGMTSGGSAGIEPQTEGPQAMEVSKPSRGAEEGDHEMTVPKRARLLLDKPGPSSPTTASALYPPSFAGIREVHNDVEAHELVDGEEWSPELFEAMSWEAENEAEDGDRPPEVSPEKLAEIDFESDRVEVERLIEMGVLRRPKPGEALDGHSKLTTKMVRDWRRRPNWVRRSRLVGREYRSWEPWRAELFAPSSSLAVVHSVMAWALARGLEICTLDVKDAYLNCEQKQPVIVEVDSRLMGGNEGMMTFILERLLPGQRIAASEWFQFMTDLLGQAGLENFGKEPTLFRAKDRDECALVLHADDGILAATNATRKKIIKKLGEKVVVQVSDPLAEVGESVEFLKRKYSLEDQGIVMFSGDKHLDGLVKALGENIRARDTPVDQTVLEPDTSATLSEPNAKIFRECVGRLLYLSHTRPDVQFGTCALTSKMSSPTATALRHLTRVVGYLKKYPTIGFLIKAINNKSCVDYGGEGPLEKGDTIYIESVTDADWAGCKGSRKSRSSVQLFVGGSLVGSYVRSQKTECLDFVTKGEYNIKAVARHLHCGFLWIQEAVRKGEVTLRPIGGQRNPADIGTKPLAGRKLRELLFRCGAIGPDGERFGSEEHQEAEQKLALRRLATSGATAGGNAKKILPVLLVLAQVLGAESYEGLGVAMVTAMMEDAVFSLTSTAATALVLASLVVGMVWMISGCIKMVCARKRADTPKTADVGVQVRFGPTQSEERFMQEYVTRATELREALHDEHKTVTQCEDELRILRKRNRALETEAQERENEIRRLQARPQWPDRVAVATQRGEFTAQCRKLKEKLQFFDQIRTLDKNYPGGLGSYLRNARTLLQASAGGENPLDGWVPSVPQDGFRPEVGSAEFLAYEEFGVQEVSKCCFVIPAGGLGERLGFSGVKFALPAELVTGSCVLGVYCAYLRAFQDLSEASTKQPCRLPLVIMASADTDAGIRELLAR</sequence>
<feature type="compositionally biased region" description="Low complexity" evidence="3">
    <location>
        <begin position="1646"/>
        <end position="1669"/>
    </location>
</feature>
<feature type="region of interest" description="Disordered" evidence="3">
    <location>
        <begin position="747"/>
        <end position="782"/>
    </location>
</feature>
<dbReference type="SUPFAM" id="SSF53448">
    <property type="entry name" value="Nucleotide-diphospho-sugar transferases"/>
    <property type="match status" value="1"/>
</dbReference>
<dbReference type="PANTHER" id="PTHR11952">
    <property type="entry name" value="UDP- GLUCOSE PYROPHOSPHORYLASE"/>
    <property type="match status" value="1"/>
</dbReference>
<evidence type="ECO:0000313" key="8">
    <source>
        <dbReference type="Proteomes" id="UP000601435"/>
    </source>
</evidence>
<keyword evidence="2" id="KW-0175">Coiled coil</keyword>
<dbReference type="GO" id="GO:0006508">
    <property type="term" value="P:proteolysis"/>
    <property type="evidence" value="ECO:0007669"/>
    <property type="project" value="InterPro"/>
</dbReference>
<accession>A0A812J7B0</accession>
<feature type="compositionally biased region" description="Acidic residues" evidence="3">
    <location>
        <begin position="1330"/>
        <end position="1352"/>
    </location>
</feature>
<keyword evidence="4" id="KW-0812">Transmembrane</keyword>
<gene>
    <name evidence="7" type="primary">USP</name>
    <name evidence="7" type="ORF">SNEC2469_LOCUS1244</name>
</gene>
<dbReference type="Gene3D" id="3.90.550.10">
    <property type="entry name" value="Spore Coat Polysaccharide Biosynthesis Protein SpsA, Chain A"/>
    <property type="match status" value="1"/>
</dbReference>
<proteinExistence type="predicted"/>
<dbReference type="EMBL" id="CAJNJA010005572">
    <property type="protein sequence ID" value="CAE7193197.1"/>
    <property type="molecule type" value="Genomic_DNA"/>
</dbReference>
<feature type="region of interest" description="Disordered" evidence="3">
    <location>
        <begin position="1330"/>
        <end position="1357"/>
    </location>
</feature>
<feature type="domain" description="CCHC-type" evidence="5">
    <location>
        <begin position="736"/>
        <end position="750"/>
    </location>
</feature>
<evidence type="ECO:0000259" key="6">
    <source>
        <dbReference type="PROSITE" id="PS50800"/>
    </source>
</evidence>
<dbReference type="GO" id="GO:0003676">
    <property type="term" value="F:nucleic acid binding"/>
    <property type="evidence" value="ECO:0007669"/>
    <property type="project" value="InterPro"/>
</dbReference>
<feature type="domain" description="SAP" evidence="6">
    <location>
        <begin position="1196"/>
        <end position="1230"/>
    </location>
</feature>
<reference evidence="7" key="1">
    <citation type="submission" date="2021-02" db="EMBL/GenBank/DDBJ databases">
        <authorList>
            <person name="Dougan E. K."/>
            <person name="Rhodes N."/>
            <person name="Thang M."/>
            <person name="Chan C."/>
        </authorList>
    </citation>
    <scope>NUCLEOTIDE SEQUENCE</scope>
</reference>
<feature type="compositionally biased region" description="Basic and acidic residues" evidence="3">
    <location>
        <begin position="1768"/>
        <end position="1779"/>
    </location>
</feature>
<dbReference type="InterPro" id="IPR039741">
    <property type="entry name" value="UDP-sugar_pyrophosphorylase"/>
</dbReference>
<feature type="region of interest" description="Disordered" evidence="3">
    <location>
        <begin position="1157"/>
        <end position="1185"/>
    </location>
</feature>
<keyword evidence="1" id="KW-0863">Zinc-finger</keyword>
<keyword evidence="8" id="KW-1185">Reference proteome</keyword>
<dbReference type="SUPFAM" id="SSF57756">
    <property type="entry name" value="Retrovirus zinc finger-like domains"/>
    <property type="match status" value="1"/>
</dbReference>
<dbReference type="InterPro" id="IPR036875">
    <property type="entry name" value="Znf_CCHC_sf"/>
</dbReference>
<keyword evidence="1" id="KW-0479">Metal-binding</keyword>
<feature type="compositionally biased region" description="Low complexity" evidence="3">
    <location>
        <begin position="689"/>
        <end position="699"/>
    </location>
</feature>
<feature type="compositionally biased region" description="Basic and acidic residues" evidence="3">
    <location>
        <begin position="1171"/>
        <end position="1185"/>
    </location>
</feature>
<evidence type="ECO:0000313" key="7">
    <source>
        <dbReference type="EMBL" id="CAE7193197.1"/>
    </source>
</evidence>
<dbReference type="GO" id="GO:0008270">
    <property type="term" value="F:zinc ion binding"/>
    <property type="evidence" value="ECO:0007669"/>
    <property type="project" value="UniProtKB-KW"/>
</dbReference>
<evidence type="ECO:0000256" key="2">
    <source>
        <dbReference type="SAM" id="Coils"/>
    </source>
</evidence>
<dbReference type="PROSITE" id="PS50158">
    <property type="entry name" value="ZF_CCHC"/>
    <property type="match status" value="1"/>
</dbReference>